<name>A0ABT9SVZ9_9GAMM</name>
<dbReference type="Proteomes" id="UP001237737">
    <property type="component" value="Unassembled WGS sequence"/>
</dbReference>
<reference evidence="1 2" key="1">
    <citation type="submission" date="2023-07" db="EMBL/GenBank/DDBJ databases">
        <title>Sorghum-associated microbial communities from plants grown in Nebraska, USA.</title>
        <authorList>
            <person name="Schachtman D."/>
        </authorList>
    </citation>
    <scope>NUCLEOTIDE SEQUENCE [LARGE SCALE GENOMIC DNA]</scope>
    <source>
        <strain evidence="1 2">CC60</strain>
    </source>
</reference>
<keyword evidence="2" id="KW-1185">Reference proteome</keyword>
<sequence>MDRILDLQRLTAEMDSVDVTGTNYSSCSHRACSIANSDGFED</sequence>
<protein>
    <submittedName>
        <fullName evidence="1">Uncharacterized protein</fullName>
    </submittedName>
</protein>
<organism evidence="1 2">
    <name type="scientific">Luteibacter jiangsuensis</name>
    <dbReference type="NCBI Taxonomy" id="637577"/>
    <lineage>
        <taxon>Bacteria</taxon>
        <taxon>Pseudomonadati</taxon>
        <taxon>Pseudomonadota</taxon>
        <taxon>Gammaproteobacteria</taxon>
        <taxon>Lysobacterales</taxon>
        <taxon>Rhodanobacteraceae</taxon>
        <taxon>Luteibacter</taxon>
    </lineage>
</organism>
<proteinExistence type="predicted"/>
<dbReference type="RefSeq" id="WP_306848434.1">
    <property type="nucleotide sequence ID" value="NZ_JAUSSK010000002.1"/>
</dbReference>
<comment type="caution">
    <text evidence="1">The sequence shown here is derived from an EMBL/GenBank/DDBJ whole genome shotgun (WGS) entry which is preliminary data.</text>
</comment>
<evidence type="ECO:0000313" key="1">
    <source>
        <dbReference type="EMBL" id="MDQ0009168.1"/>
    </source>
</evidence>
<evidence type="ECO:0000313" key="2">
    <source>
        <dbReference type="Proteomes" id="UP001237737"/>
    </source>
</evidence>
<accession>A0ABT9SVZ9</accession>
<dbReference type="EMBL" id="JAUSSK010000002">
    <property type="protein sequence ID" value="MDQ0009168.1"/>
    <property type="molecule type" value="Genomic_DNA"/>
</dbReference>
<gene>
    <name evidence="1" type="ORF">J2T07_001345</name>
</gene>